<sequence length="125" mass="13348">MRFALALLLPAVLAGVSGCTDIADSVGKNMANLGLINVDHWALQPNEPVMINGKRFLMSGQDRCPSIWPLSSSLQECLALSADRQIVPVILRSDDGVSQALLVSAYADGRFTLNTLQGVPLLSAR</sequence>
<dbReference type="Proteomes" id="UP000006426">
    <property type="component" value="Plasmid pmppla107"/>
</dbReference>
<name>A0AAD0M6B8_PSEAV</name>
<dbReference type="AlphaFoldDB" id="A0AAD0M6B8"/>
<dbReference type="EMBL" id="CP031226">
    <property type="protein sequence ID" value="AXH59631.1"/>
    <property type="molecule type" value="Genomic_DNA"/>
</dbReference>
<keyword evidence="2" id="KW-0614">Plasmid</keyword>
<geneLocation type="plasmid" evidence="3">
    <name>pmppla107</name>
</geneLocation>
<reference evidence="2 3" key="1">
    <citation type="journal article" date="2011" name="PLoS Pathog.">
        <title>Dynamic evolution of pathogenicity revealed by sequencing and comparative genomics of 19 Pseudomonas syringae isolates.</title>
        <authorList>
            <person name="Baltrus D.A."/>
            <person name="Nishimura M.T."/>
            <person name="Romanchuk A."/>
            <person name="Chang J.H."/>
            <person name="Mukhtar M.S."/>
            <person name="Cherkis K."/>
            <person name="Roach J."/>
            <person name="Grant S.R."/>
            <person name="Jones C.D."/>
            <person name="Dangl J.L."/>
        </authorList>
    </citation>
    <scope>NUCLEOTIDE SEQUENCE [LARGE SCALE GENOMIC DNA]</scope>
    <source>
        <strain evidence="2 3">M301315</strain>
    </source>
</reference>
<dbReference type="GeneID" id="39474544"/>
<evidence type="ECO:0000313" key="3">
    <source>
        <dbReference type="Proteomes" id="UP000006426"/>
    </source>
</evidence>
<organism evidence="2 3">
    <name type="scientific">Pseudomonas amygdali pv. lachrymans str. M301315</name>
    <dbReference type="NCBI Taxonomy" id="629260"/>
    <lineage>
        <taxon>Bacteria</taxon>
        <taxon>Pseudomonadati</taxon>
        <taxon>Pseudomonadota</taxon>
        <taxon>Gammaproteobacteria</taxon>
        <taxon>Pseudomonadales</taxon>
        <taxon>Pseudomonadaceae</taxon>
        <taxon>Pseudomonas</taxon>
        <taxon>Pseudomonas amygdali</taxon>
    </lineage>
</organism>
<evidence type="ECO:0000256" key="1">
    <source>
        <dbReference type="SAM" id="SignalP"/>
    </source>
</evidence>
<evidence type="ECO:0008006" key="4">
    <source>
        <dbReference type="Google" id="ProtNLM"/>
    </source>
</evidence>
<dbReference type="RefSeq" id="WP_005742138.1">
    <property type="nucleotide sequence ID" value="NZ_CP031226.1"/>
</dbReference>
<protein>
    <recommendedName>
        <fullName evidence="4">Lipoprotein</fullName>
    </recommendedName>
</protein>
<dbReference type="PROSITE" id="PS51257">
    <property type="entry name" value="PROKAR_LIPOPROTEIN"/>
    <property type="match status" value="1"/>
</dbReference>
<proteinExistence type="predicted"/>
<feature type="chain" id="PRO_5041965829" description="Lipoprotein" evidence="1">
    <location>
        <begin position="23"/>
        <end position="125"/>
    </location>
</feature>
<feature type="signal peptide" evidence="1">
    <location>
        <begin position="1"/>
        <end position="22"/>
    </location>
</feature>
<keyword evidence="1" id="KW-0732">Signal</keyword>
<accession>A0AAD0M6B8</accession>
<gene>
    <name evidence="2" type="ORF">PLA107_030880</name>
</gene>
<evidence type="ECO:0000313" key="2">
    <source>
        <dbReference type="EMBL" id="AXH59631.1"/>
    </source>
</evidence>